<keyword evidence="4 6" id="KW-1133">Transmembrane helix</keyword>
<evidence type="ECO:0000256" key="1">
    <source>
        <dbReference type="ARBA" id="ARBA00004651"/>
    </source>
</evidence>
<dbReference type="RefSeq" id="WP_143936898.1">
    <property type="nucleotide sequence ID" value="NZ_VKKG01000001.1"/>
</dbReference>
<keyword evidence="5 6" id="KW-0472">Membrane</keyword>
<dbReference type="GO" id="GO:0022857">
    <property type="term" value="F:transmembrane transporter activity"/>
    <property type="evidence" value="ECO:0007669"/>
    <property type="project" value="InterPro"/>
</dbReference>
<dbReference type="EMBL" id="VKKG01000001">
    <property type="protein sequence ID" value="TRY19811.1"/>
    <property type="molecule type" value="Genomic_DNA"/>
</dbReference>
<feature type="transmembrane region" description="Helical" evidence="6">
    <location>
        <begin position="125"/>
        <end position="143"/>
    </location>
</feature>
<evidence type="ECO:0000256" key="5">
    <source>
        <dbReference type="ARBA" id="ARBA00023136"/>
    </source>
</evidence>
<dbReference type="Pfam" id="PF02653">
    <property type="entry name" value="BPD_transp_2"/>
    <property type="match status" value="1"/>
</dbReference>
<comment type="caution">
    <text evidence="7">The sequence shown here is derived from an EMBL/GenBank/DDBJ whole genome shotgun (WGS) entry which is preliminary data.</text>
</comment>
<dbReference type="Proteomes" id="UP000317638">
    <property type="component" value="Unassembled WGS sequence"/>
</dbReference>
<keyword evidence="3 6" id="KW-0812">Transmembrane</keyword>
<dbReference type="PANTHER" id="PTHR47089">
    <property type="entry name" value="ABC TRANSPORTER, PERMEASE PROTEIN"/>
    <property type="match status" value="1"/>
</dbReference>
<sequence length="407" mass="41872">MTEESAAEKVVTVAPGTAPRSRRWVGVATTLIALVLAFLVGAVVMVVSDPNVVSKFAYFFSRPGDALGAAWDKVVLAFGALIRGSLGSWGAVTETTAQATPLICAGLGVGLAFRAGLFNIGGQGQAIWGAIVGAWIGFSLTGVPMALHIPLALICAIAFGAAWGGIAGFLKARTGAHEVISTIMLNHIAGGLLGYFLITPLFQMPGRTDPISPQVEWTAVLPRLAGTRLHVGFLLALLAAFAVWWLLERTTLGFQIRAVGHNPHAAETAGMSVGRVTIVAMSLAGGLAGLAGAQMVLAPTLLTSYPPQLSSGIVGGVGFDAITVALLGRSRPLGIVGAGLLFGAMKAGGLTMSAEAQTPSELTALIQALIVLFVAAPKFVTWLVPALRDRRSARPASAPKSKKEVSA</sequence>
<dbReference type="AlphaFoldDB" id="A0A553K548"/>
<feature type="transmembrane region" description="Helical" evidence="6">
    <location>
        <begin position="95"/>
        <end position="113"/>
    </location>
</feature>
<organism evidence="7 8">
    <name type="scientific">Tessaracoccus rhinocerotis</name>
    <dbReference type="NCBI Taxonomy" id="1689449"/>
    <lineage>
        <taxon>Bacteria</taxon>
        <taxon>Bacillati</taxon>
        <taxon>Actinomycetota</taxon>
        <taxon>Actinomycetes</taxon>
        <taxon>Propionibacteriales</taxon>
        <taxon>Propionibacteriaceae</taxon>
        <taxon>Tessaracoccus</taxon>
    </lineage>
</organism>
<dbReference type="CDD" id="cd06580">
    <property type="entry name" value="TM_PBP1_transp_TpRbsC_like"/>
    <property type="match status" value="1"/>
</dbReference>
<feature type="transmembrane region" description="Helical" evidence="6">
    <location>
        <begin position="149"/>
        <end position="170"/>
    </location>
</feature>
<evidence type="ECO:0000313" key="8">
    <source>
        <dbReference type="Proteomes" id="UP000317638"/>
    </source>
</evidence>
<feature type="transmembrane region" description="Helical" evidence="6">
    <location>
        <begin position="182"/>
        <end position="202"/>
    </location>
</feature>
<feature type="transmembrane region" description="Helical" evidence="6">
    <location>
        <begin position="364"/>
        <end position="384"/>
    </location>
</feature>
<gene>
    <name evidence="7" type="ORF">FOJ82_02715</name>
</gene>
<evidence type="ECO:0000313" key="7">
    <source>
        <dbReference type="EMBL" id="TRY19811.1"/>
    </source>
</evidence>
<protein>
    <submittedName>
        <fullName evidence="7">ABC transporter permease</fullName>
    </submittedName>
</protein>
<accession>A0A553K548</accession>
<reference evidence="7 8" key="1">
    <citation type="submission" date="2019-07" db="EMBL/GenBank/DDBJ databases">
        <authorList>
            <person name="Zhou L.-Y."/>
        </authorList>
    </citation>
    <scope>NUCLEOTIDE SEQUENCE [LARGE SCALE GENOMIC DNA]</scope>
    <source>
        <strain evidence="7 8">YIM 101269</strain>
    </source>
</reference>
<dbReference type="PANTHER" id="PTHR47089:SF1">
    <property type="entry name" value="GUANOSINE ABC TRANSPORTER PERMEASE PROTEIN NUPP"/>
    <property type="match status" value="1"/>
</dbReference>
<keyword evidence="2" id="KW-1003">Cell membrane</keyword>
<evidence type="ECO:0000256" key="4">
    <source>
        <dbReference type="ARBA" id="ARBA00022989"/>
    </source>
</evidence>
<feature type="transmembrane region" description="Helical" evidence="6">
    <location>
        <begin position="334"/>
        <end position="352"/>
    </location>
</feature>
<dbReference type="InterPro" id="IPR001851">
    <property type="entry name" value="ABC_transp_permease"/>
</dbReference>
<feature type="transmembrane region" description="Helical" evidence="6">
    <location>
        <begin position="276"/>
        <end position="297"/>
    </location>
</feature>
<evidence type="ECO:0000256" key="3">
    <source>
        <dbReference type="ARBA" id="ARBA00022692"/>
    </source>
</evidence>
<dbReference type="OrthoDB" id="45037at2"/>
<evidence type="ECO:0000256" key="6">
    <source>
        <dbReference type="SAM" id="Phobius"/>
    </source>
</evidence>
<name>A0A553K548_9ACTN</name>
<comment type="subcellular location">
    <subcellularLocation>
        <location evidence="1">Cell membrane</location>
        <topology evidence="1">Multi-pass membrane protein</topology>
    </subcellularLocation>
</comment>
<feature type="transmembrane region" description="Helical" evidence="6">
    <location>
        <begin position="24"/>
        <end position="47"/>
    </location>
</feature>
<evidence type="ECO:0000256" key="2">
    <source>
        <dbReference type="ARBA" id="ARBA00022475"/>
    </source>
</evidence>
<keyword evidence="8" id="KW-1185">Reference proteome</keyword>
<proteinExistence type="predicted"/>
<dbReference type="GO" id="GO:0005886">
    <property type="term" value="C:plasma membrane"/>
    <property type="evidence" value="ECO:0007669"/>
    <property type="project" value="UniProtKB-SubCell"/>
</dbReference>
<feature type="transmembrane region" description="Helical" evidence="6">
    <location>
        <begin position="309"/>
        <end position="327"/>
    </location>
</feature>
<feature type="transmembrane region" description="Helical" evidence="6">
    <location>
        <begin position="229"/>
        <end position="247"/>
    </location>
</feature>